<dbReference type="AlphaFoldDB" id="A0A1E3GMV0"/>
<organism evidence="3 4">
    <name type="scientific">Methylophaga muralis</name>
    <dbReference type="NCBI Taxonomy" id="291169"/>
    <lineage>
        <taxon>Bacteria</taxon>
        <taxon>Pseudomonadati</taxon>
        <taxon>Pseudomonadota</taxon>
        <taxon>Gammaproteobacteria</taxon>
        <taxon>Thiotrichales</taxon>
        <taxon>Piscirickettsiaceae</taxon>
        <taxon>Methylophaga</taxon>
    </lineage>
</organism>
<feature type="chain" id="PRO_5009128480" description="PEP-CTERM protein-sorting domain-containing protein" evidence="2">
    <location>
        <begin position="20"/>
        <end position="164"/>
    </location>
</feature>
<feature type="signal peptide" evidence="2">
    <location>
        <begin position="1"/>
        <end position="19"/>
    </location>
</feature>
<dbReference type="PATRIC" id="fig|291169.3.peg.2853"/>
<keyword evidence="4" id="KW-1185">Reference proteome</keyword>
<gene>
    <name evidence="3" type="ORF">A9E74_02814</name>
</gene>
<feature type="transmembrane region" description="Helical" evidence="1">
    <location>
        <begin position="131"/>
        <end position="155"/>
    </location>
</feature>
<keyword evidence="2" id="KW-0732">Signal</keyword>
<keyword evidence="1" id="KW-0812">Transmembrane</keyword>
<dbReference type="RefSeq" id="WP_069297147.1">
    <property type="nucleotide sequence ID" value="NZ_MCRI01000089.1"/>
</dbReference>
<evidence type="ECO:0000313" key="4">
    <source>
        <dbReference type="Proteomes" id="UP000094379"/>
    </source>
</evidence>
<protein>
    <recommendedName>
        <fullName evidence="5">PEP-CTERM protein-sorting domain-containing protein</fullName>
    </recommendedName>
</protein>
<name>A0A1E3GMV0_9GAMM</name>
<evidence type="ECO:0000256" key="1">
    <source>
        <dbReference type="SAM" id="Phobius"/>
    </source>
</evidence>
<evidence type="ECO:0000256" key="2">
    <source>
        <dbReference type="SAM" id="SignalP"/>
    </source>
</evidence>
<accession>A0A1E3GMV0</accession>
<proteinExistence type="predicted"/>
<evidence type="ECO:0008006" key="5">
    <source>
        <dbReference type="Google" id="ProtNLM"/>
    </source>
</evidence>
<reference evidence="3 4" key="1">
    <citation type="submission" date="2016-07" db="EMBL/GenBank/DDBJ databases">
        <title>Draft Genome Sequence of Methylophaga muralis Bur 1.</title>
        <authorList>
            <person name="Vasilenko O.V."/>
            <person name="Doronina N.V."/>
            <person name="Shmareva M.N."/>
            <person name="Tarlachkov S.V."/>
            <person name="Mustakhimov I."/>
            <person name="Trotsenko Y.A."/>
        </authorList>
    </citation>
    <scope>NUCLEOTIDE SEQUENCE [LARGE SCALE GENOMIC DNA]</scope>
    <source>
        <strain evidence="3 4">Bur 1</strain>
    </source>
</reference>
<keyword evidence="1" id="KW-0472">Membrane</keyword>
<dbReference type="EMBL" id="MCRI01000089">
    <property type="protein sequence ID" value="ODN65388.1"/>
    <property type="molecule type" value="Genomic_DNA"/>
</dbReference>
<keyword evidence="1" id="KW-1133">Transmembrane helix</keyword>
<comment type="caution">
    <text evidence="3">The sequence shown here is derived from an EMBL/GenBank/DDBJ whole genome shotgun (WGS) entry which is preliminary data.</text>
</comment>
<sequence length="164" mass="16766">MKKAMLFFAALLFSIGANAASMNLVADSGKGVVAPGAGSGSALFGSSAPFASGAEINDVWSLDVTEAGQWSFSITANSGQGPSPSPFTASLAGNTFDILGSSILFSLFLDVGQYFLTVEGLSGHTFTGYDLAINAVPVPAALWLFAPALMGFFGLRRKAQLTAA</sequence>
<dbReference type="Proteomes" id="UP000094379">
    <property type="component" value="Unassembled WGS sequence"/>
</dbReference>
<evidence type="ECO:0000313" key="3">
    <source>
        <dbReference type="EMBL" id="ODN65388.1"/>
    </source>
</evidence>